<dbReference type="InterPro" id="IPR016130">
    <property type="entry name" value="Tyr_Pase_AS"/>
</dbReference>
<dbReference type="OrthoDB" id="5632at2759"/>
<comment type="subcellular location">
    <subcellularLocation>
        <location evidence="2">Cytoplasm</location>
    </subcellularLocation>
    <subcellularLocation>
        <location evidence="1">Nucleus</location>
    </subcellularLocation>
</comment>
<dbReference type="RefSeq" id="XP_040722648.1">
    <property type="nucleotide sequence ID" value="XM_040872018.1"/>
</dbReference>
<feature type="domain" description="Tyrosine specific protein phosphatases" evidence="16">
    <location>
        <begin position="262"/>
        <end position="327"/>
    </location>
</feature>
<keyword evidence="12" id="KW-0469">Meiosis</keyword>
<evidence type="ECO:0000256" key="8">
    <source>
        <dbReference type="ARBA" id="ARBA00022776"/>
    </source>
</evidence>
<comment type="similarity">
    <text evidence="3">Belongs to the protein-tyrosine phosphatase family. Non-receptor class CDC14 subfamily.</text>
</comment>
<dbReference type="STRING" id="56484.A0A1Y2F085"/>
<sequence length="480" mass="54226">MSPPMIEFLQDRLYLSAFDAPPSKEKHPHLRFFTVDDLLVYHAFHMDFGPLHIGHLYRFAIILHEILSDPDMSAKPIVFYSRTDARSRANAACLLACYMVLVQNWPPHLAIAPLAQSEPPFMAFRDAGYSQADFCLSIQDFVYGLWRAKEAEIIDIKTFDLEEYEYYELVDKGDFNWVCPRFIAFASPVQSGYTTKANPFKKAQAVSATFQHVLDYFSSHSVGMVFRLNSHLYDKSHFEKQEIEHIDMFFEDGTCPELDVVKTFIGLTEEMAEQDKVVAVHCKAGLGRTGCLIGAYLIYKHRFTANEVIAYMRIMRPGMVVGPQQHWLHINQHHFTEWSYTGAIKKRQPQSAVFCTPPRPVLGSLDDNTTEARVFEKGERAEMLPAPTPGQPRKAPMGRLQVVNNENTVDELAEPTDKISPRQASGRYGELGKAVAGRIASRESPRRKVSRDVAVTPRSVSTSSTVGGGVRKSSGKQKRL</sequence>
<dbReference type="InterPro" id="IPR000387">
    <property type="entry name" value="Tyr_Pase_dom"/>
</dbReference>
<dbReference type="GO" id="GO:0005737">
    <property type="term" value="C:cytoplasm"/>
    <property type="evidence" value="ECO:0007669"/>
    <property type="project" value="UniProtKB-SubCell"/>
</dbReference>
<dbReference type="InterPro" id="IPR029260">
    <property type="entry name" value="DSPn"/>
</dbReference>
<dbReference type="PROSITE" id="PS00383">
    <property type="entry name" value="TYR_PHOSPHATASE_1"/>
    <property type="match status" value="1"/>
</dbReference>
<keyword evidence="7" id="KW-0132">Cell division</keyword>
<dbReference type="Pfam" id="PF00782">
    <property type="entry name" value="DSPc"/>
    <property type="match status" value="1"/>
</dbReference>
<keyword evidence="5" id="KW-0963">Cytoplasm</keyword>
<feature type="region of interest" description="Disordered" evidence="14">
    <location>
        <begin position="412"/>
        <end position="480"/>
    </location>
</feature>
<dbReference type="GO" id="GO:0032954">
    <property type="term" value="P:regulation of cytokinetic process"/>
    <property type="evidence" value="ECO:0007669"/>
    <property type="project" value="UniProtKB-ARBA"/>
</dbReference>
<dbReference type="PANTHER" id="PTHR23339">
    <property type="entry name" value="TYROSINE SPECIFIC PROTEIN PHOSPHATASE AND DUAL SPECIFICITY PROTEIN PHOSPHATASE"/>
    <property type="match status" value="1"/>
</dbReference>
<dbReference type="GO" id="GO:0005730">
    <property type="term" value="C:nucleolus"/>
    <property type="evidence" value="ECO:0007669"/>
    <property type="project" value="UniProtKB-ARBA"/>
</dbReference>
<evidence type="ECO:0000313" key="18">
    <source>
        <dbReference type="Proteomes" id="UP000193685"/>
    </source>
</evidence>
<evidence type="ECO:0000256" key="3">
    <source>
        <dbReference type="ARBA" id="ARBA00007315"/>
    </source>
</evidence>
<evidence type="ECO:0000256" key="9">
    <source>
        <dbReference type="ARBA" id="ARBA00022801"/>
    </source>
</evidence>
<dbReference type="GO" id="GO:0051321">
    <property type="term" value="P:meiotic cell cycle"/>
    <property type="evidence" value="ECO:0007669"/>
    <property type="project" value="UniProtKB-KW"/>
</dbReference>
<dbReference type="GeneID" id="63788617"/>
<reference evidence="17 18" key="1">
    <citation type="submission" date="2016-07" db="EMBL/GenBank/DDBJ databases">
        <title>Pervasive Adenine N6-methylation of Active Genes in Fungi.</title>
        <authorList>
            <consortium name="DOE Joint Genome Institute"/>
            <person name="Mondo S.J."/>
            <person name="Dannebaum R.O."/>
            <person name="Kuo R.C."/>
            <person name="Labutti K."/>
            <person name="Haridas S."/>
            <person name="Kuo A."/>
            <person name="Salamov A."/>
            <person name="Ahrendt S.R."/>
            <person name="Lipzen A."/>
            <person name="Sullivan W."/>
            <person name="Andreopoulos W.B."/>
            <person name="Clum A."/>
            <person name="Lindquist E."/>
            <person name="Daum C."/>
            <person name="Ramamoorthy G.K."/>
            <person name="Gryganskyi A."/>
            <person name="Culley D."/>
            <person name="Magnuson J.K."/>
            <person name="James T.Y."/>
            <person name="O'Malley M.A."/>
            <person name="Stajich J.E."/>
            <person name="Spatafora J.W."/>
            <person name="Visel A."/>
            <person name="Grigoriev I.V."/>
        </authorList>
    </citation>
    <scope>NUCLEOTIDE SEQUENCE [LARGE SCALE GENOMIC DNA]</scope>
    <source>
        <strain evidence="17 18">12-1054</strain>
    </source>
</reference>
<evidence type="ECO:0000256" key="13">
    <source>
        <dbReference type="ARBA" id="ARBA00023306"/>
    </source>
</evidence>
<evidence type="ECO:0000256" key="14">
    <source>
        <dbReference type="SAM" id="MobiDB-lite"/>
    </source>
</evidence>
<name>A0A1Y2F085_PROLT</name>
<dbReference type="AlphaFoldDB" id="A0A1Y2F085"/>
<keyword evidence="11" id="KW-0539">Nucleus</keyword>
<dbReference type="SUPFAM" id="SSF52799">
    <property type="entry name" value="(Phosphotyrosine protein) phosphatases II"/>
    <property type="match status" value="2"/>
</dbReference>
<dbReference type="Pfam" id="PF14671">
    <property type="entry name" value="DSPn"/>
    <property type="match status" value="1"/>
</dbReference>
<evidence type="ECO:0000256" key="10">
    <source>
        <dbReference type="ARBA" id="ARBA00022912"/>
    </source>
</evidence>
<keyword evidence="9" id="KW-0378">Hydrolase</keyword>
<gene>
    <name evidence="17" type="ORF">BCR37DRAFT_403677</name>
</gene>
<keyword evidence="8" id="KW-0498">Mitosis</keyword>
<evidence type="ECO:0000256" key="7">
    <source>
        <dbReference type="ARBA" id="ARBA00022618"/>
    </source>
</evidence>
<dbReference type="Gene3D" id="3.90.190.10">
    <property type="entry name" value="Protein tyrosine phosphatase superfamily"/>
    <property type="match status" value="2"/>
</dbReference>
<dbReference type="InterPro" id="IPR020422">
    <property type="entry name" value="TYR_PHOSPHATASE_DUAL_dom"/>
</dbReference>
<feature type="domain" description="Tyrosine-protein phosphatase" evidence="15">
    <location>
        <begin position="192"/>
        <end position="341"/>
    </location>
</feature>
<keyword evidence="6" id="KW-0597">Phosphoprotein</keyword>
<dbReference type="GO" id="GO:0051301">
    <property type="term" value="P:cell division"/>
    <property type="evidence" value="ECO:0007669"/>
    <property type="project" value="UniProtKB-KW"/>
</dbReference>
<dbReference type="InterPro" id="IPR000340">
    <property type="entry name" value="Dual-sp_phosphatase_cat-dom"/>
</dbReference>
<dbReference type="InterPro" id="IPR050561">
    <property type="entry name" value="PTP"/>
</dbReference>
<evidence type="ECO:0000256" key="6">
    <source>
        <dbReference type="ARBA" id="ARBA00022553"/>
    </source>
</evidence>
<dbReference type="InterPro" id="IPR029021">
    <property type="entry name" value="Prot-tyrosine_phosphatase-like"/>
</dbReference>
<dbReference type="GO" id="GO:0007096">
    <property type="term" value="P:regulation of exit from mitosis"/>
    <property type="evidence" value="ECO:0007669"/>
    <property type="project" value="UniProtKB-ARBA"/>
</dbReference>
<evidence type="ECO:0000256" key="2">
    <source>
        <dbReference type="ARBA" id="ARBA00004496"/>
    </source>
</evidence>
<evidence type="ECO:0000256" key="1">
    <source>
        <dbReference type="ARBA" id="ARBA00004123"/>
    </source>
</evidence>
<evidence type="ECO:0000313" key="17">
    <source>
        <dbReference type="EMBL" id="ORY76385.1"/>
    </source>
</evidence>
<evidence type="ECO:0000256" key="11">
    <source>
        <dbReference type="ARBA" id="ARBA00023242"/>
    </source>
</evidence>
<accession>A0A1Y2F085</accession>
<keyword evidence="18" id="KW-1185">Reference proteome</keyword>
<keyword evidence="13" id="KW-0131">Cell cycle</keyword>
<evidence type="ECO:0000256" key="12">
    <source>
        <dbReference type="ARBA" id="ARBA00023254"/>
    </source>
</evidence>
<evidence type="ECO:0000256" key="4">
    <source>
        <dbReference type="ARBA" id="ARBA00013064"/>
    </source>
</evidence>
<dbReference type="GO" id="GO:0005816">
    <property type="term" value="C:spindle pole body"/>
    <property type="evidence" value="ECO:0007669"/>
    <property type="project" value="UniProtKB-ARBA"/>
</dbReference>
<proteinExistence type="inferred from homology"/>
<protein>
    <recommendedName>
        <fullName evidence="4">protein-tyrosine-phosphatase</fullName>
        <ecNumber evidence="4">3.1.3.48</ecNumber>
    </recommendedName>
</protein>
<dbReference type="PROSITE" id="PS50054">
    <property type="entry name" value="TYR_PHOSPHATASE_DUAL"/>
    <property type="match status" value="1"/>
</dbReference>
<keyword evidence="10" id="KW-0904">Protein phosphatase</keyword>
<dbReference type="Proteomes" id="UP000193685">
    <property type="component" value="Unassembled WGS sequence"/>
</dbReference>
<feature type="compositionally biased region" description="Low complexity" evidence="14">
    <location>
        <begin position="455"/>
        <end position="465"/>
    </location>
</feature>
<dbReference type="GO" id="GO:0004725">
    <property type="term" value="F:protein tyrosine phosphatase activity"/>
    <property type="evidence" value="ECO:0007669"/>
    <property type="project" value="UniProtKB-EC"/>
</dbReference>
<dbReference type="CDD" id="cd14499">
    <property type="entry name" value="CDC14_C"/>
    <property type="match status" value="1"/>
</dbReference>
<dbReference type="InterPro" id="IPR003595">
    <property type="entry name" value="Tyr_Pase_cat"/>
</dbReference>
<comment type="caution">
    <text evidence="17">The sequence shown here is derived from an EMBL/GenBank/DDBJ whole genome shotgun (WGS) entry which is preliminary data.</text>
</comment>
<dbReference type="SMART" id="SM00195">
    <property type="entry name" value="DSPc"/>
    <property type="match status" value="1"/>
</dbReference>
<evidence type="ECO:0000259" key="16">
    <source>
        <dbReference type="PROSITE" id="PS50056"/>
    </source>
</evidence>
<dbReference type="EC" id="3.1.3.48" evidence="4"/>
<dbReference type="GO" id="GO:0033554">
    <property type="term" value="P:cellular response to stress"/>
    <property type="evidence" value="ECO:0007669"/>
    <property type="project" value="UniProtKB-ARBA"/>
</dbReference>
<dbReference type="OMA" id="RIMRPGM"/>
<organism evidence="17 18">
    <name type="scientific">Protomyces lactucae-debilis</name>
    <dbReference type="NCBI Taxonomy" id="2754530"/>
    <lineage>
        <taxon>Eukaryota</taxon>
        <taxon>Fungi</taxon>
        <taxon>Dikarya</taxon>
        <taxon>Ascomycota</taxon>
        <taxon>Taphrinomycotina</taxon>
        <taxon>Taphrinomycetes</taxon>
        <taxon>Taphrinales</taxon>
        <taxon>Protomycetaceae</taxon>
        <taxon>Protomyces</taxon>
    </lineage>
</organism>
<dbReference type="GO" id="GO:0000278">
    <property type="term" value="P:mitotic cell cycle"/>
    <property type="evidence" value="ECO:0007669"/>
    <property type="project" value="UniProtKB-ARBA"/>
</dbReference>
<dbReference type="SMART" id="SM00404">
    <property type="entry name" value="PTPc_motif"/>
    <property type="match status" value="1"/>
</dbReference>
<dbReference type="PROSITE" id="PS50056">
    <property type="entry name" value="TYR_PHOSPHATASE_2"/>
    <property type="match status" value="1"/>
</dbReference>
<dbReference type="CDD" id="cd17657">
    <property type="entry name" value="CDC14_N"/>
    <property type="match status" value="1"/>
</dbReference>
<dbReference type="FunFam" id="3.90.190.10:FF:000038">
    <property type="entry name" value="Tyrosine-protein phosphatase CDC14"/>
    <property type="match status" value="1"/>
</dbReference>
<evidence type="ECO:0000256" key="5">
    <source>
        <dbReference type="ARBA" id="ARBA00022490"/>
    </source>
</evidence>
<dbReference type="EMBL" id="MCFI01000023">
    <property type="protein sequence ID" value="ORY76385.1"/>
    <property type="molecule type" value="Genomic_DNA"/>
</dbReference>
<dbReference type="InterPro" id="IPR044506">
    <property type="entry name" value="CDC14_C"/>
</dbReference>
<evidence type="ECO:0000259" key="15">
    <source>
        <dbReference type="PROSITE" id="PS50054"/>
    </source>
</evidence>